<dbReference type="Gene3D" id="1.20.1560.10">
    <property type="entry name" value="ABC transporter type 1, transmembrane domain"/>
    <property type="match status" value="1"/>
</dbReference>
<proteinExistence type="predicted"/>
<dbReference type="PANTHER" id="PTHR24221">
    <property type="entry name" value="ATP-BINDING CASSETTE SUB-FAMILY B"/>
    <property type="match status" value="1"/>
</dbReference>
<dbReference type="InterPro" id="IPR039421">
    <property type="entry name" value="Type_1_exporter"/>
</dbReference>
<keyword evidence="12" id="KW-1185">Reference proteome</keyword>
<feature type="transmembrane region" description="Helical" evidence="8">
    <location>
        <begin position="57"/>
        <end position="80"/>
    </location>
</feature>
<dbReference type="EMBL" id="WHJF01000170">
    <property type="protein sequence ID" value="NHZ66784.1"/>
    <property type="molecule type" value="Genomic_DNA"/>
</dbReference>
<protein>
    <submittedName>
        <fullName evidence="11">ATP-binding cassette domain-containing protein</fullName>
    </submittedName>
</protein>
<feature type="domain" description="ABC transmembrane type-1" evidence="10">
    <location>
        <begin position="1"/>
        <end position="229"/>
    </location>
</feature>
<dbReference type="InterPro" id="IPR027417">
    <property type="entry name" value="P-loop_NTPase"/>
</dbReference>
<dbReference type="InterPro" id="IPR003593">
    <property type="entry name" value="AAA+_ATPase"/>
</dbReference>
<evidence type="ECO:0000256" key="6">
    <source>
        <dbReference type="ARBA" id="ARBA00022989"/>
    </source>
</evidence>
<dbReference type="SUPFAM" id="SSF52540">
    <property type="entry name" value="P-loop containing nucleoside triphosphate hydrolases"/>
    <property type="match status" value="1"/>
</dbReference>
<comment type="subcellular location">
    <subcellularLocation>
        <location evidence="1">Cell membrane</location>
        <topology evidence="1">Multi-pass membrane protein</topology>
    </subcellularLocation>
</comment>
<reference evidence="11 12" key="1">
    <citation type="submission" date="2019-10" db="EMBL/GenBank/DDBJ databases">
        <title>Taxonomy of Antarctic Massilia spp.: description of Massilia rubra sp. nov., Massilia aquatica sp. nov., Massilia mucilaginosa sp. nov., Massilia frigida sp. nov. isolated from streams, lakes and regoliths.</title>
        <authorList>
            <person name="Holochova P."/>
            <person name="Sedlacek I."/>
            <person name="Kralova S."/>
            <person name="Maslanova I."/>
            <person name="Busse H.-J."/>
            <person name="Stankova E."/>
            <person name="Vrbovska V."/>
            <person name="Kovarovic V."/>
            <person name="Bartak M."/>
            <person name="Svec P."/>
            <person name="Pantucek R."/>
        </authorList>
    </citation>
    <scope>NUCLEOTIDE SEQUENCE [LARGE SCALE GENOMIC DNA]</scope>
    <source>
        <strain evidence="11 12">CCM 8694</strain>
    </source>
</reference>
<evidence type="ECO:0000313" key="11">
    <source>
        <dbReference type="EMBL" id="NHZ66784.1"/>
    </source>
</evidence>
<dbReference type="CDD" id="cd18567">
    <property type="entry name" value="ABC_6TM_CvaB_RaxB_like"/>
    <property type="match status" value="1"/>
</dbReference>
<keyword evidence="3 8" id="KW-0812">Transmembrane</keyword>
<evidence type="ECO:0000256" key="5">
    <source>
        <dbReference type="ARBA" id="ARBA00022840"/>
    </source>
</evidence>
<evidence type="ECO:0000259" key="10">
    <source>
        <dbReference type="PROSITE" id="PS50929"/>
    </source>
</evidence>
<dbReference type="InterPro" id="IPR011527">
    <property type="entry name" value="ABC1_TM_dom"/>
</dbReference>
<keyword evidence="6 8" id="KW-1133">Transmembrane helix</keyword>
<keyword evidence="7 8" id="KW-0472">Membrane</keyword>
<keyword evidence="4" id="KW-0547">Nucleotide-binding</keyword>
<dbReference type="InterPro" id="IPR017871">
    <property type="entry name" value="ABC_transporter-like_CS"/>
</dbReference>
<evidence type="ECO:0000256" key="4">
    <source>
        <dbReference type="ARBA" id="ARBA00022741"/>
    </source>
</evidence>
<feature type="transmembrane region" description="Helical" evidence="8">
    <location>
        <begin position="86"/>
        <end position="104"/>
    </location>
</feature>
<gene>
    <name evidence="11" type="ORF">F1735_31635</name>
</gene>
<dbReference type="InterPro" id="IPR003439">
    <property type="entry name" value="ABC_transporter-like_ATP-bd"/>
</dbReference>
<dbReference type="Proteomes" id="UP000610594">
    <property type="component" value="Unassembled WGS sequence"/>
</dbReference>
<keyword evidence="5 11" id="KW-0067">ATP-binding</keyword>
<dbReference type="SMART" id="SM00382">
    <property type="entry name" value="AAA"/>
    <property type="match status" value="1"/>
</dbReference>
<organism evidence="11 12">
    <name type="scientific">Massilia genomosp. 1</name>
    <dbReference type="NCBI Taxonomy" id="2609280"/>
    <lineage>
        <taxon>Bacteria</taxon>
        <taxon>Pseudomonadati</taxon>
        <taxon>Pseudomonadota</taxon>
        <taxon>Betaproteobacteria</taxon>
        <taxon>Burkholderiales</taxon>
        <taxon>Oxalobacteraceae</taxon>
        <taxon>Telluria group</taxon>
        <taxon>Massilia</taxon>
    </lineage>
</organism>
<dbReference type="InterPro" id="IPR036640">
    <property type="entry name" value="ABC1_TM_sf"/>
</dbReference>
<evidence type="ECO:0000259" key="9">
    <source>
        <dbReference type="PROSITE" id="PS50893"/>
    </source>
</evidence>
<sequence>MVTLRAMVTLQLSALMNWDMSVRLLHHLIRVPLPWFQRRKLADVLSRFDAIGPVRSLISGGLIVTTVDGLLVLTTLAMMFMLASDLAWLALAGLMLYVAIRLVALPFSIRLGMQSLVAHVAENGKRIETIRAIQTIKAMGAEQARERTWANSLADCIRYDQRLNLTNQVFTSALGLLSAMIMVFIVFNGAGAIIDGSMSVGLLYAFMAYEGQFMARSSAFFEQLVQWRMTDMYSHRLADVVLVEREHGVDAASPDGTTIDGAVELSNVAFAYAPQDPYVLRGVSLRIDKGEFVAIVGPSGAGKSTLLKIVCGLYTPTAGEVILDGRTVKAWGTRTVRRSFGTVMQDDELLSGTIAENVAFFDEQIDLPLVWRCLQRAAIDEDIRRMPMGTDTYIGDMGGTLSGGQKQRLLLARALYRMPKILLLDEATSHLDAQCEARINAALKLLAITRIVVAHRRETIDSADRIICLDGGGRVCSDRSRQQYPSTER</sequence>
<feature type="domain" description="ABC transporter" evidence="9">
    <location>
        <begin position="263"/>
        <end position="489"/>
    </location>
</feature>
<evidence type="ECO:0000256" key="2">
    <source>
        <dbReference type="ARBA" id="ARBA00022475"/>
    </source>
</evidence>
<evidence type="ECO:0000256" key="3">
    <source>
        <dbReference type="ARBA" id="ARBA00022692"/>
    </source>
</evidence>
<dbReference type="Pfam" id="PF00664">
    <property type="entry name" value="ABC_membrane"/>
    <property type="match status" value="1"/>
</dbReference>
<evidence type="ECO:0000313" key="12">
    <source>
        <dbReference type="Proteomes" id="UP000610594"/>
    </source>
</evidence>
<dbReference type="Pfam" id="PF00005">
    <property type="entry name" value="ABC_tran"/>
    <property type="match status" value="1"/>
</dbReference>
<feature type="transmembrane region" description="Helical" evidence="8">
    <location>
        <begin position="169"/>
        <end position="187"/>
    </location>
</feature>
<dbReference type="Gene3D" id="3.40.50.300">
    <property type="entry name" value="P-loop containing nucleotide triphosphate hydrolases"/>
    <property type="match status" value="1"/>
</dbReference>
<keyword evidence="2" id="KW-1003">Cell membrane</keyword>
<accession>A0ABX0N5J7</accession>
<name>A0ABX0N5J7_9BURK</name>
<dbReference type="SUPFAM" id="SSF90123">
    <property type="entry name" value="ABC transporter transmembrane region"/>
    <property type="match status" value="1"/>
</dbReference>
<dbReference type="GO" id="GO:0005524">
    <property type="term" value="F:ATP binding"/>
    <property type="evidence" value="ECO:0007669"/>
    <property type="project" value="UniProtKB-KW"/>
</dbReference>
<dbReference type="PANTHER" id="PTHR24221:SF606">
    <property type="entry name" value="COLICIN V SECRETION-PROCESSING ATP-BINDING PROTEIN"/>
    <property type="match status" value="1"/>
</dbReference>
<comment type="caution">
    <text evidence="11">The sequence shown here is derived from an EMBL/GenBank/DDBJ whole genome shotgun (WGS) entry which is preliminary data.</text>
</comment>
<dbReference type="PROSITE" id="PS50893">
    <property type="entry name" value="ABC_TRANSPORTER_2"/>
    <property type="match status" value="1"/>
</dbReference>
<evidence type="ECO:0000256" key="8">
    <source>
        <dbReference type="SAM" id="Phobius"/>
    </source>
</evidence>
<evidence type="ECO:0000256" key="1">
    <source>
        <dbReference type="ARBA" id="ARBA00004651"/>
    </source>
</evidence>
<dbReference type="PROSITE" id="PS50929">
    <property type="entry name" value="ABC_TM1F"/>
    <property type="match status" value="1"/>
</dbReference>
<evidence type="ECO:0000256" key="7">
    <source>
        <dbReference type="ARBA" id="ARBA00023136"/>
    </source>
</evidence>
<dbReference type="PROSITE" id="PS00211">
    <property type="entry name" value="ABC_TRANSPORTER_1"/>
    <property type="match status" value="1"/>
</dbReference>